<dbReference type="EMBL" id="LN555523">
    <property type="protein sequence ID" value="CED94253.1"/>
    <property type="molecule type" value="Genomic_DNA"/>
</dbReference>
<name>A0A1V1I284_9FIRM</name>
<keyword evidence="3" id="KW-1185">Reference proteome</keyword>
<dbReference type="InterPro" id="IPR003593">
    <property type="entry name" value="AAA+_ATPase"/>
</dbReference>
<evidence type="ECO:0000259" key="1">
    <source>
        <dbReference type="SMART" id="SM00382"/>
    </source>
</evidence>
<organism evidence="2 3">
    <name type="scientific">Romboutsia ilealis</name>
    <dbReference type="NCBI Taxonomy" id="1115758"/>
    <lineage>
        <taxon>Bacteria</taxon>
        <taxon>Bacillati</taxon>
        <taxon>Bacillota</taxon>
        <taxon>Clostridia</taxon>
        <taxon>Peptostreptococcales</taxon>
        <taxon>Peptostreptococcaceae</taxon>
        <taxon>Romboutsia</taxon>
    </lineage>
</organism>
<dbReference type="NCBIfam" id="NF005378">
    <property type="entry name" value="PRK06921.1"/>
    <property type="match status" value="1"/>
</dbReference>
<dbReference type="KEGG" id="ril:CRIB_1646"/>
<reference evidence="2 3" key="1">
    <citation type="submission" date="2014-04" db="EMBL/GenBank/DDBJ databases">
        <authorList>
            <person name="Hornung B.V."/>
        </authorList>
    </citation>
    <scope>NUCLEOTIDE SEQUENCE [LARGE SCALE GENOMIC DNA]</scope>
    <source>
        <strain evidence="2 3">CRIB</strain>
    </source>
</reference>
<dbReference type="SUPFAM" id="SSF52540">
    <property type="entry name" value="P-loop containing nucleoside triphosphate hydrolases"/>
    <property type="match status" value="1"/>
</dbReference>
<evidence type="ECO:0000313" key="3">
    <source>
        <dbReference type="Proteomes" id="UP000245622"/>
    </source>
</evidence>
<gene>
    <name evidence="2" type="ORF">CRIB_1646</name>
</gene>
<dbReference type="InterPro" id="IPR027417">
    <property type="entry name" value="P-loop_NTPase"/>
</dbReference>
<dbReference type="PANTHER" id="PTHR30050">
    <property type="entry name" value="CHROMOSOMAL REPLICATION INITIATOR PROTEIN DNAA"/>
    <property type="match status" value="1"/>
</dbReference>
<dbReference type="AlphaFoldDB" id="A0A1V1I284"/>
<dbReference type="GO" id="GO:0005524">
    <property type="term" value="F:ATP binding"/>
    <property type="evidence" value="ECO:0007669"/>
    <property type="project" value="UniProtKB-KW"/>
</dbReference>
<dbReference type="Pfam" id="PF01695">
    <property type="entry name" value="IstB_IS21"/>
    <property type="match status" value="1"/>
</dbReference>
<dbReference type="Proteomes" id="UP000245622">
    <property type="component" value="Chromosome 1"/>
</dbReference>
<dbReference type="SMART" id="SM00382">
    <property type="entry name" value="AAA"/>
    <property type="match status" value="1"/>
</dbReference>
<keyword evidence="2" id="KW-0067">ATP-binding</keyword>
<proteinExistence type="predicted"/>
<dbReference type="Gene3D" id="3.40.50.300">
    <property type="entry name" value="P-loop containing nucleotide triphosphate hydrolases"/>
    <property type="match status" value="1"/>
</dbReference>
<feature type="domain" description="AAA+ ATPase" evidence="1">
    <location>
        <begin position="97"/>
        <end position="225"/>
    </location>
</feature>
<keyword evidence="2" id="KW-0547">Nucleotide-binding</keyword>
<dbReference type="CDD" id="cd00009">
    <property type="entry name" value="AAA"/>
    <property type="match status" value="1"/>
</dbReference>
<evidence type="ECO:0000313" key="2">
    <source>
        <dbReference type="EMBL" id="CED94253.1"/>
    </source>
</evidence>
<dbReference type="GO" id="GO:0006260">
    <property type="term" value="P:DNA replication"/>
    <property type="evidence" value="ECO:0007669"/>
    <property type="project" value="TreeGrafter"/>
</dbReference>
<sequence length="240" mass="27933">MSTFIKSQVKNNLDTQESYKCNKCKDRTFILIDDEAVPCECRYLREVESILKHSGISMEFSKKTFDNFDYSRNAFAVNIYTLAKCYANSFKDIEKERCNSVLFMGQSGCGKTHLSLAIANTFMKNGIGVVYMNYREDMTYIKQNILDSEIYNKYLNRYKNARVLLIDDLFKGNITPSDINIIFEIINYRYFNNKPIIVSTEKYKSDLLKIDEAIGSRILEMCDKFNISVRGKGLNYRIYG</sequence>
<accession>A0A1V1I284</accession>
<protein>
    <submittedName>
        <fullName evidence="2">IstB domain protein ATP-binding protein</fullName>
    </submittedName>
</protein>
<dbReference type="InterPro" id="IPR002611">
    <property type="entry name" value="IstB_ATP-bd"/>
</dbReference>
<dbReference type="PANTHER" id="PTHR30050:SF10">
    <property type="entry name" value="PHAGE-LIKE ELEMENT PBSX PROTEIN XKDC"/>
    <property type="match status" value="1"/>
</dbReference>